<comment type="caution">
    <text evidence="3">The sequence shown here is derived from an EMBL/GenBank/DDBJ whole genome shotgun (WGS) entry which is preliminary data.</text>
</comment>
<dbReference type="AlphaFoldDB" id="A0A6A4RUY5"/>
<dbReference type="PROSITE" id="PS01186">
    <property type="entry name" value="EGF_2"/>
    <property type="match status" value="1"/>
</dbReference>
<accession>A0A6A4RUY5</accession>
<evidence type="ECO:0000259" key="1">
    <source>
        <dbReference type="PROSITE" id="PS00022"/>
    </source>
</evidence>
<dbReference type="InterPro" id="IPR000742">
    <property type="entry name" value="EGF"/>
</dbReference>
<dbReference type="Proteomes" id="UP000438429">
    <property type="component" value="Unassembled WGS sequence"/>
</dbReference>
<evidence type="ECO:0000313" key="4">
    <source>
        <dbReference type="Proteomes" id="UP000438429"/>
    </source>
</evidence>
<dbReference type="PROSITE" id="PS00022">
    <property type="entry name" value="EGF_1"/>
    <property type="match status" value="1"/>
</dbReference>
<evidence type="ECO:0000259" key="2">
    <source>
        <dbReference type="PROSITE" id="PS01186"/>
    </source>
</evidence>
<dbReference type="Gene3D" id="2.10.25.10">
    <property type="entry name" value="Laminin"/>
    <property type="match status" value="1"/>
</dbReference>
<dbReference type="EMBL" id="VEVO01000033">
    <property type="protein sequence ID" value="KAF0022334.1"/>
    <property type="molecule type" value="Genomic_DNA"/>
</dbReference>
<protein>
    <recommendedName>
        <fullName evidence="1 2">EGF-like domain-containing protein</fullName>
    </recommendedName>
</protein>
<reference evidence="3 4" key="1">
    <citation type="submission" date="2019-06" db="EMBL/GenBank/DDBJ databases">
        <title>Draft genomes of female and male turbot (Scophthalmus maximus).</title>
        <authorList>
            <person name="Xu H."/>
            <person name="Xu X.-W."/>
            <person name="Shao C."/>
            <person name="Chen S."/>
        </authorList>
    </citation>
    <scope>NUCLEOTIDE SEQUENCE [LARGE SCALE GENOMIC DNA]</scope>
    <source>
        <strain evidence="3">Ysfricsl-2016a</strain>
        <tissue evidence="3">Blood</tissue>
    </source>
</reference>
<proteinExistence type="predicted"/>
<evidence type="ECO:0000313" key="3">
    <source>
        <dbReference type="EMBL" id="KAF0022334.1"/>
    </source>
</evidence>
<dbReference type="Pfam" id="PF23301">
    <property type="entry name" value="EGF_PEAR1L"/>
    <property type="match status" value="1"/>
</dbReference>
<feature type="domain" description="EGF-like" evidence="1 2">
    <location>
        <begin position="32"/>
        <end position="43"/>
    </location>
</feature>
<gene>
    <name evidence="3" type="ORF">F2P81_025440</name>
</gene>
<name>A0A6A4RUY5_SCOMX</name>
<dbReference type="InterPro" id="IPR057138">
    <property type="entry name" value="EGF_PEAR1L-like"/>
</dbReference>
<sequence length="149" mass="16330">MTNEEGFSLSAVISALCTDECAHGRCVSPDTCQCEPGWGGLDCSSANKQKNMNTVNVHVTLFISSFPLHHLLSSSHLDTSCESGAGFHLLSWKQTMLQYINVHTETLFDLSGLRSTFPVSPSSHLQIYETLQVNLIQMLTDVCLPNVNV</sequence>
<organism evidence="3 4">
    <name type="scientific">Scophthalmus maximus</name>
    <name type="common">Turbot</name>
    <name type="synonym">Psetta maxima</name>
    <dbReference type="NCBI Taxonomy" id="52904"/>
    <lineage>
        <taxon>Eukaryota</taxon>
        <taxon>Metazoa</taxon>
        <taxon>Chordata</taxon>
        <taxon>Craniata</taxon>
        <taxon>Vertebrata</taxon>
        <taxon>Euteleostomi</taxon>
        <taxon>Actinopterygii</taxon>
        <taxon>Neopterygii</taxon>
        <taxon>Teleostei</taxon>
        <taxon>Neoteleostei</taxon>
        <taxon>Acanthomorphata</taxon>
        <taxon>Carangaria</taxon>
        <taxon>Pleuronectiformes</taxon>
        <taxon>Pleuronectoidei</taxon>
        <taxon>Scophthalmidae</taxon>
        <taxon>Scophthalmus</taxon>
    </lineage>
</organism>